<dbReference type="Gene3D" id="3.90.1590.10">
    <property type="entry name" value="glutathione-dependent formaldehyde- activating enzyme (gfa)"/>
    <property type="match status" value="1"/>
</dbReference>
<comment type="caution">
    <text evidence="6">The sequence shown here is derived from an EMBL/GenBank/DDBJ whole genome shotgun (WGS) entry which is preliminary data.</text>
</comment>
<evidence type="ECO:0000256" key="1">
    <source>
        <dbReference type="ARBA" id="ARBA00005495"/>
    </source>
</evidence>
<name>A0A2N3N6J3_9PEZI</name>
<evidence type="ECO:0000313" key="7">
    <source>
        <dbReference type="Proteomes" id="UP000233524"/>
    </source>
</evidence>
<dbReference type="EMBL" id="NLAX01000701">
    <property type="protein sequence ID" value="PKS08027.1"/>
    <property type="molecule type" value="Genomic_DNA"/>
</dbReference>
<dbReference type="PROSITE" id="PS51891">
    <property type="entry name" value="CENP_V_GFA"/>
    <property type="match status" value="1"/>
</dbReference>
<dbReference type="PANTHER" id="PTHR33337">
    <property type="entry name" value="GFA DOMAIN-CONTAINING PROTEIN"/>
    <property type="match status" value="1"/>
</dbReference>
<sequence length="139" mass="15735">MASTSGSCLCKKITYIYTGEPTSKMTICHCCECQKLTGSAFTYDFLVPRENFKWTSGSPKSNSFIQESGIRVDYRFCPDCGTVLFKKSDEDDFKTFYLVQGGTIDGTDVKTKPDVELWTTRKLEWIEAIEGAEQAKQFK</sequence>
<keyword evidence="3" id="KW-0862">Zinc</keyword>
<accession>A0A2N3N6J3</accession>
<comment type="similarity">
    <text evidence="1">Belongs to the Gfa family.</text>
</comment>
<dbReference type="VEuPathDB" id="FungiDB:jhhlp_006639"/>
<evidence type="ECO:0000256" key="4">
    <source>
        <dbReference type="ARBA" id="ARBA00023239"/>
    </source>
</evidence>
<dbReference type="Proteomes" id="UP000233524">
    <property type="component" value="Unassembled WGS sequence"/>
</dbReference>
<dbReference type="PANTHER" id="PTHR33337:SF40">
    <property type="entry name" value="CENP-V_GFA DOMAIN-CONTAINING PROTEIN-RELATED"/>
    <property type="match status" value="1"/>
</dbReference>
<dbReference type="SUPFAM" id="SSF51316">
    <property type="entry name" value="Mss4-like"/>
    <property type="match status" value="1"/>
</dbReference>
<dbReference type="STRING" id="41688.A0A2N3N6J3"/>
<dbReference type="GO" id="GO:0016846">
    <property type="term" value="F:carbon-sulfur lyase activity"/>
    <property type="evidence" value="ECO:0007669"/>
    <property type="project" value="InterPro"/>
</dbReference>
<keyword evidence="2" id="KW-0479">Metal-binding</keyword>
<protein>
    <recommendedName>
        <fullName evidence="5">CENP-V/GFA domain-containing protein</fullName>
    </recommendedName>
</protein>
<keyword evidence="7" id="KW-1185">Reference proteome</keyword>
<evidence type="ECO:0000256" key="2">
    <source>
        <dbReference type="ARBA" id="ARBA00022723"/>
    </source>
</evidence>
<dbReference type="InterPro" id="IPR011057">
    <property type="entry name" value="Mss4-like_sf"/>
</dbReference>
<proteinExistence type="inferred from homology"/>
<dbReference type="InterPro" id="IPR006913">
    <property type="entry name" value="CENP-V/GFA"/>
</dbReference>
<organism evidence="6 7">
    <name type="scientific">Lomentospora prolificans</name>
    <dbReference type="NCBI Taxonomy" id="41688"/>
    <lineage>
        <taxon>Eukaryota</taxon>
        <taxon>Fungi</taxon>
        <taxon>Dikarya</taxon>
        <taxon>Ascomycota</taxon>
        <taxon>Pezizomycotina</taxon>
        <taxon>Sordariomycetes</taxon>
        <taxon>Hypocreomycetidae</taxon>
        <taxon>Microascales</taxon>
        <taxon>Microascaceae</taxon>
        <taxon>Lomentospora</taxon>
    </lineage>
</organism>
<reference evidence="6 7" key="1">
    <citation type="journal article" date="2017" name="G3 (Bethesda)">
        <title>First Draft Genome Sequence of the Pathogenic Fungus Lomentospora prolificans (Formerly Scedosporium prolificans).</title>
        <authorList>
            <person name="Luo R."/>
            <person name="Zimin A."/>
            <person name="Workman R."/>
            <person name="Fan Y."/>
            <person name="Pertea G."/>
            <person name="Grossman N."/>
            <person name="Wear M.P."/>
            <person name="Jia B."/>
            <person name="Miller H."/>
            <person name="Casadevall A."/>
            <person name="Timp W."/>
            <person name="Zhang S.X."/>
            <person name="Salzberg S.L."/>
        </authorList>
    </citation>
    <scope>NUCLEOTIDE SEQUENCE [LARGE SCALE GENOMIC DNA]</scope>
    <source>
        <strain evidence="6 7">JHH-5317</strain>
    </source>
</reference>
<gene>
    <name evidence="6" type="ORF">jhhlp_006639</name>
</gene>
<evidence type="ECO:0000256" key="3">
    <source>
        <dbReference type="ARBA" id="ARBA00022833"/>
    </source>
</evidence>
<dbReference type="Pfam" id="PF04828">
    <property type="entry name" value="GFA"/>
    <property type="match status" value="1"/>
</dbReference>
<dbReference type="InParanoid" id="A0A2N3N6J3"/>
<dbReference type="AlphaFoldDB" id="A0A2N3N6J3"/>
<feature type="domain" description="CENP-V/GFA" evidence="5">
    <location>
        <begin position="4"/>
        <end position="126"/>
    </location>
</feature>
<keyword evidence="4" id="KW-0456">Lyase</keyword>
<dbReference type="OrthoDB" id="9985472at2759"/>
<evidence type="ECO:0000259" key="5">
    <source>
        <dbReference type="PROSITE" id="PS51891"/>
    </source>
</evidence>
<dbReference type="GO" id="GO:0046872">
    <property type="term" value="F:metal ion binding"/>
    <property type="evidence" value="ECO:0007669"/>
    <property type="project" value="UniProtKB-KW"/>
</dbReference>
<evidence type="ECO:0000313" key="6">
    <source>
        <dbReference type="EMBL" id="PKS08027.1"/>
    </source>
</evidence>